<feature type="region of interest" description="Disordered" evidence="1">
    <location>
        <begin position="195"/>
        <end position="226"/>
    </location>
</feature>
<dbReference type="EMBL" id="LR881466">
    <property type="protein sequence ID" value="CAD5313997.1"/>
    <property type="molecule type" value="Genomic_DNA"/>
</dbReference>
<feature type="region of interest" description="Disordered" evidence="1">
    <location>
        <begin position="40"/>
        <end position="74"/>
    </location>
</feature>
<feature type="compositionally biased region" description="Low complexity" evidence="1">
    <location>
        <begin position="62"/>
        <end position="74"/>
    </location>
</feature>
<evidence type="ECO:0000313" key="2">
    <source>
        <dbReference type="EMBL" id="CAD5313997.1"/>
    </source>
</evidence>
<evidence type="ECO:0000313" key="3">
    <source>
        <dbReference type="Proteomes" id="UP000516314"/>
    </source>
</evidence>
<dbReference type="Proteomes" id="UP000516314">
    <property type="component" value="Chromosome 1"/>
</dbReference>
<name>A0A7G2DZN4_ARATH</name>
<evidence type="ECO:0000256" key="1">
    <source>
        <dbReference type="SAM" id="MobiDB-lite"/>
    </source>
</evidence>
<dbReference type="AlphaFoldDB" id="A0A7G2DZN4"/>
<sequence length="226" mass="26079">MKIATTSSAFDLLPKDQKHKTKRVSYNDFSDLSLLPVVSPKIKRQKKTKEEEVDSTTKAKSSRTSLTKSVTTTTTKLTKPEETITASSKECLQETKTNKKPDLRDLIAKAQEKIQNKRQINHRREYITSQRIAARLALNQMVATVSFDDHLNYHREMEQRGYTFIQDQVDNLNMFSLWSRSDYNGITNSVLETSNTTMRSDEDSSRKKQQIIKKKSNTFPTDVKEH</sequence>
<feature type="compositionally biased region" description="Basic residues" evidence="1">
    <location>
        <begin position="207"/>
        <end position="216"/>
    </location>
</feature>
<gene>
    <name evidence="2" type="ORF">AT9943_LOCUS2464</name>
</gene>
<feature type="region of interest" description="Disordered" evidence="1">
    <location>
        <begin position="1"/>
        <end position="22"/>
    </location>
</feature>
<protein>
    <submittedName>
        <fullName evidence="2">(thale cress) hypothetical protein</fullName>
    </submittedName>
</protein>
<organism evidence="2 3">
    <name type="scientific">Arabidopsis thaliana</name>
    <name type="common">Mouse-ear cress</name>
    <dbReference type="NCBI Taxonomy" id="3702"/>
    <lineage>
        <taxon>Eukaryota</taxon>
        <taxon>Viridiplantae</taxon>
        <taxon>Streptophyta</taxon>
        <taxon>Embryophyta</taxon>
        <taxon>Tracheophyta</taxon>
        <taxon>Spermatophyta</taxon>
        <taxon>Magnoliopsida</taxon>
        <taxon>eudicotyledons</taxon>
        <taxon>Gunneridae</taxon>
        <taxon>Pentapetalae</taxon>
        <taxon>rosids</taxon>
        <taxon>malvids</taxon>
        <taxon>Brassicales</taxon>
        <taxon>Brassicaceae</taxon>
        <taxon>Camelineae</taxon>
        <taxon>Arabidopsis</taxon>
    </lineage>
</organism>
<reference evidence="2 3" key="1">
    <citation type="submission" date="2020-09" db="EMBL/GenBank/DDBJ databases">
        <authorList>
            <person name="Ashkenazy H."/>
        </authorList>
    </citation>
    <scope>NUCLEOTIDE SEQUENCE [LARGE SCALE GENOMIC DNA]</scope>
    <source>
        <strain evidence="3">cv. Cdm-0</strain>
    </source>
</reference>
<proteinExistence type="predicted"/>
<accession>A0A7G2DZN4</accession>